<evidence type="ECO:0000313" key="2">
    <source>
        <dbReference type="Proteomes" id="UP001057402"/>
    </source>
</evidence>
<keyword evidence="2" id="KW-1185">Reference proteome</keyword>
<dbReference type="EMBL" id="CM042886">
    <property type="protein sequence ID" value="KAI4341413.1"/>
    <property type="molecule type" value="Genomic_DNA"/>
</dbReference>
<name>A0ACB9NXF1_9MYRT</name>
<gene>
    <name evidence="1" type="ORF">MLD38_026140</name>
</gene>
<dbReference type="Proteomes" id="UP001057402">
    <property type="component" value="Chromosome 7"/>
</dbReference>
<sequence length="125" mass="13854">MEERRSHVLVVTYPAQGYINPLLQFAKLLAAKGIKTTFAITRYTIQAEHVPWDIDVARTFGISTAVFLKNSSAVCSLYWHIHCNGIRLPLAPEALPLTMPGLPPINCTDLPSFLTDPESQSVYLA</sequence>
<proteinExistence type="predicted"/>
<evidence type="ECO:0000313" key="1">
    <source>
        <dbReference type="EMBL" id="KAI4341413.1"/>
    </source>
</evidence>
<organism evidence="1 2">
    <name type="scientific">Melastoma candidum</name>
    <dbReference type="NCBI Taxonomy" id="119954"/>
    <lineage>
        <taxon>Eukaryota</taxon>
        <taxon>Viridiplantae</taxon>
        <taxon>Streptophyta</taxon>
        <taxon>Embryophyta</taxon>
        <taxon>Tracheophyta</taxon>
        <taxon>Spermatophyta</taxon>
        <taxon>Magnoliopsida</taxon>
        <taxon>eudicotyledons</taxon>
        <taxon>Gunneridae</taxon>
        <taxon>Pentapetalae</taxon>
        <taxon>rosids</taxon>
        <taxon>malvids</taxon>
        <taxon>Myrtales</taxon>
        <taxon>Melastomataceae</taxon>
        <taxon>Melastomatoideae</taxon>
        <taxon>Melastomateae</taxon>
        <taxon>Melastoma</taxon>
    </lineage>
</organism>
<reference evidence="2" key="1">
    <citation type="journal article" date="2023" name="Front. Plant Sci.">
        <title>Chromosomal-level genome assembly of Melastoma candidum provides insights into trichome evolution.</title>
        <authorList>
            <person name="Zhong Y."/>
            <person name="Wu W."/>
            <person name="Sun C."/>
            <person name="Zou P."/>
            <person name="Liu Y."/>
            <person name="Dai S."/>
            <person name="Zhou R."/>
        </authorList>
    </citation>
    <scope>NUCLEOTIDE SEQUENCE [LARGE SCALE GENOMIC DNA]</scope>
</reference>
<protein>
    <submittedName>
        <fullName evidence="1">Uncharacterized protein</fullName>
    </submittedName>
</protein>
<comment type="caution">
    <text evidence="1">The sequence shown here is derived from an EMBL/GenBank/DDBJ whole genome shotgun (WGS) entry which is preliminary data.</text>
</comment>
<accession>A0ACB9NXF1</accession>